<proteinExistence type="predicted"/>
<dbReference type="InterPro" id="IPR046496">
    <property type="entry name" value="DUF6589"/>
</dbReference>
<feature type="compositionally biased region" description="Acidic residues" evidence="1">
    <location>
        <begin position="875"/>
        <end position="913"/>
    </location>
</feature>
<feature type="region of interest" description="Disordered" evidence="1">
    <location>
        <begin position="869"/>
        <end position="913"/>
    </location>
</feature>
<evidence type="ECO:0000313" key="4">
    <source>
        <dbReference type="Proteomes" id="UP001215280"/>
    </source>
</evidence>
<feature type="region of interest" description="Disordered" evidence="1">
    <location>
        <begin position="18"/>
        <end position="130"/>
    </location>
</feature>
<feature type="compositionally biased region" description="Basic residues" evidence="1">
    <location>
        <begin position="61"/>
        <end position="73"/>
    </location>
</feature>
<dbReference type="Pfam" id="PF20231">
    <property type="entry name" value="DUF6589"/>
    <property type="match status" value="1"/>
</dbReference>
<protein>
    <recommendedName>
        <fullName evidence="2">DUF6589 domain-containing protein</fullName>
    </recommendedName>
</protein>
<comment type="caution">
    <text evidence="3">The sequence shown here is derived from an EMBL/GenBank/DDBJ whole genome shotgun (WGS) entry which is preliminary data.</text>
</comment>
<sequence>MKPLPDLISHLVDSRRALYTTSSAGPTPGTPRKPRAASETPAQFPSPATSTIFEPSPIKAKGGRPRARKRTRNPRNANSEVTPTEREQMRAEAKKNRRAQEEERRRAKHAALSEERRQEEEAAAASKVARDHARAQEWYAKMTTPEEEGGAGFGSMGDFVQSLFATDCGGNTQISANLTRYLKNHGVELLNQIVDRTPEVGEEFLDEKFDARLEKLLRAEGKAIQQLLSRDWTTSVTELLKEFSMEQLGDQLQEVAPTLWRILERVSTPSKETRRENEGASRREKTLKANDYQVVIGLFLLALGSAKHEMEVLAHAGLSISYSAIQEHVHTLSKEALARLQAVVKEKMIFIVWDNLNIAFRVESQRLNSANHFDNGTTGTAIPVWNPFTNGDTALGTLPLDMKPPRTTTDPVVDWGCEDILPTPTNAQELSHCCLRQLKRLAIENIANLAHLKAAFEECPEVEPIAVHLTEQLPVPAMHEDESSIDGTIRVYVTILKNLGITNADLRAHGLLFNDGDLLTDSLIDKIDSARRNSEGEIEGMKASVRRFGLFHAKMAGCRLVVNEHWGQPNSKWPGSLWWEHTQLLKRKPMSAGWKAKKATPWKPSHELLQISLAAHVKDAFRIHCGQPDLDAWAASATMADVDAVAQRVHRELFSTAALDALRAHSPELRDITHENVILLNRDALFYIEFVFAIKKGDIGRVINVLQVWMVMMRSNKTMPKRFFLHNWLVNLTGRPYSFKEVDLLQEHQNFWAKIIYNAKGVNRSWEWLSMITVCIFTLRETMRTVQKSFKIPAYGEKHTVPDMTKEIQVLADALRDEKIQEYVPNRPANDPSDSTATTAVRDLLEEGSKYADTRAAFRKFTRETRRAENMGVLDTEEAAPDVESEDEEDSGTMEEDYEVTEEDLGLDDEEPYADANGLLSIATDLISLDS</sequence>
<gene>
    <name evidence="3" type="ORF">DFH07DRAFT_784485</name>
</gene>
<dbReference type="EMBL" id="JARJLG010000283">
    <property type="protein sequence ID" value="KAJ7720138.1"/>
    <property type="molecule type" value="Genomic_DNA"/>
</dbReference>
<feature type="compositionally biased region" description="Basic and acidic residues" evidence="1">
    <location>
        <begin position="83"/>
        <end position="120"/>
    </location>
</feature>
<evidence type="ECO:0000259" key="2">
    <source>
        <dbReference type="Pfam" id="PF20231"/>
    </source>
</evidence>
<keyword evidence="4" id="KW-1185">Reference proteome</keyword>
<accession>A0AAD7MJG3</accession>
<name>A0AAD7MJG3_9AGAR</name>
<reference evidence="3" key="1">
    <citation type="submission" date="2023-03" db="EMBL/GenBank/DDBJ databases">
        <title>Massive genome expansion in bonnet fungi (Mycena s.s.) driven by repeated elements and novel gene families across ecological guilds.</title>
        <authorList>
            <consortium name="Lawrence Berkeley National Laboratory"/>
            <person name="Harder C.B."/>
            <person name="Miyauchi S."/>
            <person name="Viragh M."/>
            <person name="Kuo A."/>
            <person name="Thoen E."/>
            <person name="Andreopoulos B."/>
            <person name="Lu D."/>
            <person name="Skrede I."/>
            <person name="Drula E."/>
            <person name="Henrissat B."/>
            <person name="Morin E."/>
            <person name="Kohler A."/>
            <person name="Barry K."/>
            <person name="LaButti K."/>
            <person name="Morin E."/>
            <person name="Salamov A."/>
            <person name="Lipzen A."/>
            <person name="Mereny Z."/>
            <person name="Hegedus B."/>
            <person name="Baldrian P."/>
            <person name="Stursova M."/>
            <person name="Weitz H."/>
            <person name="Taylor A."/>
            <person name="Grigoriev I.V."/>
            <person name="Nagy L.G."/>
            <person name="Martin F."/>
            <person name="Kauserud H."/>
        </authorList>
    </citation>
    <scope>NUCLEOTIDE SEQUENCE</scope>
    <source>
        <strain evidence="3">CBHHK188m</strain>
    </source>
</reference>
<organism evidence="3 4">
    <name type="scientific">Mycena maculata</name>
    <dbReference type="NCBI Taxonomy" id="230809"/>
    <lineage>
        <taxon>Eukaryota</taxon>
        <taxon>Fungi</taxon>
        <taxon>Dikarya</taxon>
        <taxon>Basidiomycota</taxon>
        <taxon>Agaricomycotina</taxon>
        <taxon>Agaricomycetes</taxon>
        <taxon>Agaricomycetidae</taxon>
        <taxon>Agaricales</taxon>
        <taxon>Marasmiineae</taxon>
        <taxon>Mycenaceae</taxon>
        <taxon>Mycena</taxon>
    </lineage>
</organism>
<dbReference type="Proteomes" id="UP001215280">
    <property type="component" value="Unassembled WGS sequence"/>
</dbReference>
<feature type="compositionally biased region" description="Polar residues" evidence="1">
    <location>
        <begin position="40"/>
        <end position="53"/>
    </location>
</feature>
<evidence type="ECO:0000313" key="3">
    <source>
        <dbReference type="EMBL" id="KAJ7720138.1"/>
    </source>
</evidence>
<evidence type="ECO:0000256" key="1">
    <source>
        <dbReference type="SAM" id="MobiDB-lite"/>
    </source>
</evidence>
<dbReference type="AlphaFoldDB" id="A0AAD7MJG3"/>
<feature type="domain" description="DUF6589" evidence="2">
    <location>
        <begin position="418"/>
        <end position="799"/>
    </location>
</feature>